<evidence type="ECO:0000259" key="2">
    <source>
        <dbReference type="Pfam" id="PF04892"/>
    </source>
</evidence>
<organism evidence="3 4">
    <name type="scientific">Streptomyces microflavus</name>
    <name type="common">Streptomyces lipmanii</name>
    <dbReference type="NCBI Taxonomy" id="1919"/>
    <lineage>
        <taxon>Bacteria</taxon>
        <taxon>Bacillati</taxon>
        <taxon>Actinomycetota</taxon>
        <taxon>Actinomycetes</taxon>
        <taxon>Kitasatosporales</taxon>
        <taxon>Streptomycetaceae</taxon>
        <taxon>Streptomyces</taxon>
    </lineage>
</organism>
<keyword evidence="1" id="KW-0472">Membrane</keyword>
<dbReference type="RefSeq" id="WP_032761004.1">
    <property type="nucleotide sequence ID" value="NZ_BMUG01000015.1"/>
</dbReference>
<keyword evidence="1" id="KW-1133">Transmembrane helix</keyword>
<dbReference type="EMBL" id="BLWD01000004">
    <property type="protein sequence ID" value="GFN09961.1"/>
    <property type="molecule type" value="Genomic_DNA"/>
</dbReference>
<gene>
    <name evidence="3" type="ORF">Smic_85170</name>
</gene>
<dbReference type="Pfam" id="PF04892">
    <property type="entry name" value="VanZ"/>
    <property type="match status" value="1"/>
</dbReference>
<feature type="transmembrane region" description="Helical" evidence="1">
    <location>
        <begin position="83"/>
        <end position="104"/>
    </location>
</feature>
<reference evidence="3 4" key="1">
    <citation type="submission" date="2020-05" db="EMBL/GenBank/DDBJ databases">
        <title>Whole genome shotgun sequence of Streptomyces microflavus NBRC 13062.</title>
        <authorList>
            <person name="Komaki H."/>
            <person name="Tamura T."/>
        </authorList>
    </citation>
    <scope>NUCLEOTIDE SEQUENCE [LARGE SCALE GENOMIC DNA]</scope>
    <source>
        <strain evidence="3 4">NBRC 13062</strain>
    </source>
</reference>
<evidence type="ECO:0000256" key="1">
    <source>
        <dbReference type="SAM" id="Phobius"/>
    </source>
</evidence>
<feature type="domain" description="VanZ-like" evidence="2">
    <location>
        <begin position="48"/>
        <end position="165"/>
    </location>
</feature>
<dbReference type="PANTHER" id="PTHR36834">
    <property type="entry name" value="MEMBRANE PROTEIN-RELATED"/>
    <property type="match status" value="1"/>
</dbReference>
<dbReference type="InterPro" id="IPR006976">
    <property type="entry name" value="VanZ-like"/>
</dbReference>
<dbReference type="Proteomes" id="UP000498740">
    <property type="component" value="Unassembled WGS sequence"/>
</dbReference>
<proteinExistence type="predicted"/>
<feature type="transmembrane region" description="Helical" evidence="1">
    <location>
        <begin position="116"/>
        <end position="137"/>
    </location>
</feature>
<dbReference type="InterPro" id="IPR053150">
    <property type="entry name" value="Teicoplanin_resist-assoc"/>
</dbReference>
<sequence>MDFQTKIPTIAILGPALVAFALVALARYRRDASGWSGGPLVVRAVTALYAAAVASLTVFPLWIYGGMYRNQAEWYTQIQPIPLLMADITMIPNVAMFLPLGFLLPLLRPRITLRRTVLVSAMASLSIEALQMLQYIAFANGRAVDINDLIANTLGGLLGYTILRTAQRATAPRTALERFTPSARTAA</sequence>
<evidence type="ECO:0000313" key="4">
    <source>
        <dbReference type="Proteomes" id="UP000498740"/>
    </source>
</evidence>
<accession>A0A7J0D5E1</accession>
<dbReference type="PANTHER" id="PTHR36834:SF1">
    <property type="entry name" value="INTEGRAL MEMBRANE PROTEIN"/>
    <property type="match status" value="1"/>
</dbReference>
<feature type="transmembrane region" description="Helical" evidence="1">
    <location>
        <begin position="149"/>
        <end position="166"/>
    </location>
</feature>
<protein>
    <recommendedName>
        <fullName evidence="2">VanZ-like domain-containing protein</fullName>
    </recommendedName>
</protein>
<evidence type="ECO:0000313" key="3">
    <source>
        <dbReference type="EMBL" id="GFN09961.1"/>
    </source>
</evidence>
<keyword evidence="1" id="KW-0812">Transmembrane</keyword>
<comment type="caution">
    <text evidence="3">The sequence shown here is derived from an EMBL/GenBank/DDBJ whole genome shotgun (WGS) entry which is preliminary data.</text>
</comment>
<name>A0A7J0D5E1_STRMI</name>
<dbReference type="AlphaFoldDB" id="A0A7J0D5E1"/>
<feature type="transmembrane region" description="Helical" evidence="1">
    <location>
        <begin position="6"/>
        <end position="28"/>
    </location>
</feature>
<feature type="transmembrane region" description="Helical" evidence="1">
    <location>
        <begin position="40"/>
        <end position="63"/>
    </location>
</feature>